<feature type="domain" description="Peptidase A1" evidence="5">
    <location>
        <begin position="1"/>
        <end position="218"/>
    </location>
</feature>
<evidence type="ECO:0000256" key="4">
    <source>
        <dbReference type="SAM" id="MobiDB-lite"/>
    </source>
</evidence>
<dbReference type="GO" id="GO:0004190">
    <property type="term" value="F:aspartic-type endopeptidase activity"/>
    <property type="evidence" value="ECO:0007669"/>
    <property type="project" value="UniProtKB-KW"/>
</dbReference>
<comment type="caution">
    <text evidence="6">The sequence shown here is derived from an EMBL/GenBank/DDBJ whole genome shotgun (WGS) entry which is preliminary data.</text>
</comment>
<keyword evidence="3" id="KW-0378">Hydrolase</keyword>
<accession>A0A7D8V208</accession>
<protein>
    <recommendedName>
        <fullName evidence="5">Peptidase A1 domain-containing protein</fullName>
    </recommendedName>
</protein>
<feature type="region of interest" description="Disordered" evidence="4">
    <location>
        <begin position="352"/>
        <end position="417"/>
    </location>
</feature>
<keyword evidence="7" id="KW-1185">Reference proteome</keyword>
<dbReference type="PROSITE" id="PS51767">
    <property type="entry name" value="PEPTIDASE_A1"/>
    <property type="match status" value="1"/>
</dbReference>
<evidence type="ECO:0000313" key="7">
    <source>
        <dbReference type="Proteomes" id="UP000473826"/>
    </source>
</evidence>
<dbReference type="Pfam" id="PF00026">
    <property type="entry name" value="Asp"/>
    <property type="match status" value="1"/>
</dbReference>
<feature type="compositionally biased region" description="Low complexity" evidence="4">
    <location>
        <begin position="352"/>
        <end position="397"/>
    </location>
</feature>
<gene>
    <name evidence="6" type="ORF">VHUM_02311</name>
</gene>
<evidence type="ECO:0000256" key="1">
    <source>
        <dbReference type="ARBA" id="ARBA00007447"/>
    </source>
</evidence>
<dbReference type="PRINTS" id="PR00792">
    <property type="entry name" value="PEPSIN"/>
</dbReference>
<proteinExistence type="inferred from homology"/>
<comment type="similarity">
    <text evidence="1 3">Belongs to the peptidase A1 family.</text>
</comment>
<dbReference type="SUPFAM" id="SSF50630">
    <property type="entry name" value="Acid proteases"/>
    <property type="match status" value="1"/>
</dbReference>
<evidence type="ECO:0000313" key="6">
    <source>
        <dbReference type="EMBL" id="TXT10806.1"/>
    </source>
</evidence>
<dbReference type="PANTHER" id="PTHR47966">
    <property type="entry name" value="BETA-SITE APP-CLEAVING ENZYME, ISOFORM A-RELATED"/>
    <property type="match status" value="1"/>
</dbReference>
<dbReference type="InterPro" id="IPR001969">
    <property type="entry name" value="Aspartic_peptidase_AS"/>
</dbReference>
<dbReference type="GO" id="GO:0006508">
    <property type="term" value="P:proteolysis"/>
    <property type="evidence" value="ECO:0007669"/>
    <property type="project" value="UniProtKB-KW"/>
</dbReference>
<dbReference type="CDD" id="cd05471">
    <property type="entry name" value="pepsin_like"/>
    <property type="match status" value="1"/>
</dbReference>
<organism evidence="6 7">
    <name type="scientific">Vanrija humicola</name>
    <name type="common">Yeast</name>
    <name type="synonym">Cryptococcus humicola</name>
    <dbReference type="NCBI Taxonomy" id="5417"/>
    <lineage>
        <taxon>Eukaryota</taxon>
        <taxon>Fungi</taxon>
        <taxon>Dikarya</taxon>
        <taxon>Basidiomycota</taxon>
        <taxon>Agaricomycotina</taxon>
        <taxon>Tremellomycetes</taxon>
        <taxon>Trichosporonales</taxon>
        <taxon>Trichosporonaceae</taxon>
        <taxon>Vanrija</taxon>
    </lineage>
</organism>
<dbReference type="AlphaFoldDB" id="A0A7D8V208"/>
<evidence type="ECO:0000256" key="3">
    <source>
        <dbReference type="RuleBase" id="RU000454"/>
    </source>
</evidence>
<dbReference type="EMBL" id="QKWK01000005">
    <property type="protein sequence ID" value="TXT10806.1"/>
    <property type="molecule type" value="Genomic_DNA"/>
</dbReference>
<evidence type="ECO:0000259" key="5">
    <source>
        <dbReference type="PROSITE" id="PS51767"/>
    </source>
</evidence>
<dbReference type="Proteomes" id="UP000473826">
    <property type="component" value="Unassembled WGS sequence"/>
</dbReference>
<dbReference type="InterPro" id="IPR033121">
    <property type="entry name" value="PEPTIDASE_A1"/>
</dbReference>
<name>A0A7D8V208_VANHU</name>
<dbReference type="InterPro" id="IPR001461">
    <property type="entry name" value="Aspartic_peptidase_A1"/>
</dbReference>
<evidence type="ECO:0000256" key="2">
    <source>
        <dbReference type="ARBA" id="ARBA00022750"/>
    </source>
</evidence>
<reference evidence="6 7" key="1">
    <citation type="journal article" date="2019" name="PLoS Genet.">
        <title>Convergent evolution of linked mating-type loci in basidiomycete fungi.</title>
        <authorList>
            <person name="Sun S."/>
            <person name="Coelho M.A."/>
            <person name="Heitman J."/>
            <person name="Nowrousian M."/>
        </authorList>
    </citation>
    <scope>NUCLEOTIDE SEQUENCE [LARGE SCALE GENOMIC DNA]</scope>
    <source>
        <strain evidence="6 7">CBS 4282</strain>
    </source>
</reference>
<dbReference type="PROSITE" id="PS00141">
    <property type="entry name" value="ASP_PROTEASE"/>
    <property type="match status" value="1"/>
</dbReference>
<keyword evidence="2 3" id="KW-0064">Aspartyl protease</keyword>
<feature type="compositionally biased region" description="Basic residues" evidence="4">
    <location>
        <begin position="403"/>
        <end position="417"/>
    </location>
</feature>
<keyword evidence="3" id="KW-0645">Protease</keyword>
<dbReference type="Gene3D" id="2.40.70.10">
    <property type="entry name" value="Acid Proteases"/>
    <property type="match status" value="1"/>
</dbReference>
<dbReference type="InterPro" id="IPR034164">
    <property type="entry name" value="Pepsin-like_dom"/>
</dbReference>
<sequence>MGFAWQNLSHERVLPFWQDVIEQMADQRFSFYLQRNEKWSDFSSAGGELVLGGVNPEYYTGDFHYVKSRTDFWSIPLDSLTVNGEFVATSPNNVNLANAAIDTGTSFIIGPEDKVAAIYAKVPGAERATEAGYKGHWKFPCKSNFTVSFSFGGVDYPIPFRDLVFTSSGDDFNTAMCMGSIYTLDGLSAGVNDWIIGDAFLKNVYTTFRYEPPAVGFAQLAPKYALSLDDRPDFGAGTNGSLSLSPNATVVPVAGNVSATLAVPTDAPGVVYTGTASGPGNPDNTATLSTSYNQTATTKSNIEVLSTSGVAVPTTQASVQVQPTANAASGVTSSASVTTPAVAASASASATTASTSSSAGADPASTAGGSSSSSSGAGISPSAATTTAAQLPAASPSGTKPPPKCRPKRRRAERKRF</sequence>
<dbReference type="PANTHER" id="PTHR47966:SF6">
    <property type="entry name" value="PEPTIDASE A1 DOMAIN-CONTAINING PROTEIN"/>
    <property type="match status" value="1"/>
</dbReference>
<dbReference type="InterPro" id="IPR021109">
    <property type="entry name" value="Peptidase_aspartic_dom_sf"/>
</dbReference>
<dbReference type="OrthoDB" id="771136at2759"/>